<dbReference type="AlphaFoldDB" id="A0A0P0VR24"/>
<evidence type="ECO:0000313" key="2">
    <source>
        <dbReference type="Proteomes" id="UP000059680"/>
    </source>
</evidence>
<evidence type="ECO:0000313" key="1">
    <source>
        <dbReference type="EMBL" id="BAS81526.1"/>
    </source>
</evidence>
<protein>
    <submittedName>
        <fullName evidence="1">Os02g0811902 protein</fullName>
    </submittedName>
</protein>
<organism evidence="1 2">
    <name type="scientific">Oryza sativa subsp. japonica</name>
    <name type="common">Rice</name>
    <dbReference type="NCBI Taxonomy" id="39947"/>
    <lineage>
        <taxon>Eukaryota</taxon>
        <taxon>Viridiplantae</taxon>
        <taxon>Streptophyta</taxon>
        <taxon>Embryophyta</taxon>
        <taxon>Tracheophyta</taxon>
        <taxon>Spermatophyta</taxon>
        <taxon>Magnoliopsida</taxon>
        <taxon>Liliopsida</taxon>
        <taxon>Poales</taxon>
        <taxon>Poaceae</taxon>
        <taxon>BOP clade</taxon>
        <taxon>Oryzoideae</taxon>
        <taxon>Oryzeae</taxon>
        <taxon>Oryzinae</taxon>
        <taxon>Oryza</taxon>
        <taxon>Oryza sativa</taxon>
    </lineage>
</organism>
<reference evidence="2" key="1">
    <citation type="journal article" date="2005" name="Nature">
        <title>The map-based sequence of the rice genome.</title>
        <authorList>
            <consortium name="International rice genome sequencing project (IRGSP)"/>
            <person name="Matsumoto T."/>
            <person name="Wu J."/>
            <person name="Kanamori H."/>
            <person name="Katayose Y."/>
            <person name="Fujisawa M."/>
            <person name="Namiki N."/>
            <person name="Mizuno H."/>
            <person name="Yamamoto K."/>
            <person name="Antonio B.A."/>
            <person name="Baba T."/>
            <person name="Sakata K."/>
            <person name="Nagamura Y."/>
            <person name="Aoki H."/>
            <person name="Arikawa K."/>
            <person name="Arita K."/>
            <person name="Bito T."/>
            <person name="Chiden Y."/>
            <person name="Fujitsuka N."/>
            <person name="Fukunaka R."/>
            <person name="Hamada M."/>
            <person name="Harada C."/>
            <person name="Hayashi A."/>
            <person name="Hijishita S."/>
            <person name="Honda M."/>
            <person name="Hosokawa S."/>
            <person name="Ichikawa Y."/>
            <person name="Idonuma A."/>
            <person name="Iijima M."/>
            <person name="Ikeda M."/>
            <person name="Ikeno M."/>
            <person name="Ito K."/>
            <person name="Ito S."/>
            <person name="Ito T."/>
            <person name="Ito Y."/>
            <person name="Ito Y."/>
            <person name="Iwabuchi A."/>
            <person name="Kamiya K."/>
            <person name="Karasawa W."/>
            <person name="Kurita K."/>
            <person name="Katagiri S."/>
            <person name="Kikuta A."/>
            <person name="Kobayashi H."/>
            <person name="Kobayashi N."/>
            <person name="Machita K."/>
            <person name="Maehara T."/>
            <person name="Masukawa M."/>
            <person name="Mizubayashi T."/>
            <person name="Mukai Y."/>
            <person name="Nagasaki H."/>
            <person name="Nagata Y."/>
            <person name="Naito S."/>
            <person name="Nakashima M."/>
            <person name="Nakama Y."/>
            <person name="Nakamichi Y."/>
            <person name="Nakamura M."/>
            <person name="Meguro A."/>
            <person name="Negishi M."/>
            <person name="Ohta I."/>
            <person name="Ohta T."/>
            <person name="Okamoto M."/>
            <person name="Ono N."/>
            <person name="Saji S."/>
            <person name="Sakaguchi M."/>
            <person name="Sakai K."/>
            <person name="Shibata M."/>
            <person name="Shimokawa T."/>
            <person name="Song J."/>
            <person name="Takazaki Y."/>
            <person name="Terasawa K."/>
            <person name="Tsugane M."/>
            <person name="Tsuji K."/>
            <person name="Ueda S."/>
            <person name="Waki K."/>
            <person name="Yamagata H."/>
            <person name="Yamamoto M."/>
            <person name="Yamamoto S."/>
            <person name="Yamane H."/>
            <person name="Yoshiki S."/>
            <person name="Yoshihara R."/>
            <person name="Yukawa K."/>
            <person name="Zhong H."/>
            <person name="Yano M."/>
            <person name="Yuan Q."/>
            <person name="Ouyang S."/>
            <person name="Liu J."/>
            <person name="Jones K.M."/>
            <person name="Gansberger K."/>
            <person name="Moffat K."/>
            <person name="Hill J."/>
            <person name="Bera J."/>
            <person name="Fadrosh D."/>
            <person name="Jin S."/>
            <person name="Johri S."/>
            <person name="Kim M."/>
            <person name="Overton L."/>
            <person name="Reardon M."/>
            <person name="Tsitrin T."/>
            <person name="Vuong H."/>
            <person name="Weaver B."/>
            <person name="Ciecko A."/>
            <person name="Tallon L."/>
            <person name="Jackson J."/>
            <person name="Pai G."/>
            <person name="Aken S.V."/>
            <person name="Utterback T."/>
            <person name="Reidmuller S."/>
            <person name="Feldblyum T."/>
            <person name="Hsiao J."/>
            <person name="Zismann V."/>
            <person name="Iobst S."/>
            <person name="de Vazeille A.R."/>
            <person name="Buell C.R."/>
            <person name="Ying K."/>
            <person name="Li Y."/>
            <person name="Lu T."/>
            <person name="Huang Y."/>
            <person name="Zhao Q."/>
            <person name="Feng Q."/>
            <person name="Zhang L."/>
            <person name="Zhu J."/>
            <person name="Weng Q."/>
            <person name="Mu J."/>
            <person name="Lu Y."/>
            <person name="Fan D."/>
            <person name="Liu Y."/>
            <person name="Guan J."/>
            <person name="Zhang Y."/>
            <person name="Yu S."/>
            <person name="Liu X."/>
            <person name="Zhang Y."/>
            <person name="Hong G."/>
            <person name="Han B."/>
            <person name="Choisne N."/>
            <person name="Demange N."/>
            <person name="Orjeda G."/>
            <person name="Samain S."/>
            <person name="Cattolico L."/>
            <person name="Pelletier E."/>
            <person name="Couloux A."/>
            <person name="Segurens B."/>
            <person name="Wincker P."/>
            <person name="D'Hont A."/>
            <person name="Scarpelli C."/>
            <person name="Weissenbach J."/>
            <person name="Salanoubat M."/>
            <person name="Quetier F."/>
            <person name="Yu Y."/>
            <person name="Kim H.R."/>
            <person name="Rambo T."/>
            <person name="Currie J."/>
            <person name="Collura K."/>
            <person name="Luo M."/>
            <person name="Yang T."/>
            <person name="Ammiraju J.S.S."/>
            <person name="Engler F."/>
            <person name="Soderlund C."/>
            <person name="Wing R.A."/>
            <person name="Palmer L.E."/>
            <person name="de la Bastide M."/>
            <person name="Spiegel L."/>
            <person name="Nascimento L."/>
            <person name="Zutavern T."/>
            <person name="O'Shaughnessy A."/>
            <person name="Dike S."/>
            <person name="Dedhia N."/>
            <person name="Preston R."/>
            <person name="Balija V."/>
            <person name="McCombie W.R."/>
            <person name="Chow T."/>
            <person name="Chen H."/>
            <person name="Chung M."/>
            <person name="Chen C."/>
            <person name="Shaw J."/>
            <person name="Wu H."/>
            <person name="Hsiao K."/>
            <person name="Chao Y."/>
            <person name="Chu M."/>
            <person name="Cheng C."/>
            <person name="Hour A."/>
            <person name="Lee P."/>
            <person name="Lin S."/>
            <person name="Lin Y."/>
            <person name="Liou J."/>
            <person name="Liu S."/>
            <person name="Hsing Y."/>
            <person name="Raghuvanshi S."/>
            <person name="Mohanty A."/>
            <person name="Bharti A.K."/>
            <person name="Gaur A."/>
            <person name="Gupta V."/>
            <person name="Kumar D."/>
            <person name="Ravi V."/>
            <person name="Vij S."/>
            <person name="Kapur A."/>
            <person name="Khurana P."/>
            <person name="Khurana P."/>
            <person name="Khurana J.P."/>
            <person name="Tyagi A.K."/>
            <person name="Gaikwad K."/>
            <person name="Singh A."/>
            <person name="Dalal V."/>
            <person name="Srivastava S."/>
            <person name="Dixit A."/>
            <person name="Pal A.K."/>
            <person name="Ghazi I.A."/>
            <person name="Yadav M."/>
            <person name="Pandit A."/>
            <person name="Bhargava A."/>
            <person name="Sureshbabu K."/>
            <person name="Batra K."/>
            <person name="Sharma T.R."/>
            <person name="Mohapatra T."/>
            <person name="Singh N.K."/>
            <person name="Messing J."/>
            <person name="Nelson A.B."/>
            <person name="Fuks G."/>
            <person name="Kavchok S."/>
            <person name="Keizer G."/>
            <person name="Linton E."/>
            <person name="Llaca V."/>
            <person name="Song R."/>
            <person name="Tanyolac B."/>
            <person name="Young S."/>
            <person name="Ho-Il K."/>
            <person name="Hahn J.H."/>
            <person name="Sangsakoo G."/>
            <person name="Vanavichit A."/>
            <person name="de Mattos Luiz.A.T."/>
            <person name="Zimmer P.D."/>
            <person name="Malone G."/>
            <person name="Dellagostin O."/>
            <person name="de Oliveira A.C."/>
            <person name="Bevan M."/>
            <person name="Bancroft I."/>
            <person name="Minx P."/>
            <person name="Cordum H."/>
            <person name="Wilson R."/>
            <person name="Cheng Z."/>
            <person name="Jin W."/>
            <person name="Jiang J."/>
            <person name="Leong S.A."/>
            <person name="Iwama H."/>
            <person name="Gojobori T."/>
            <person name="Itoh T."/>
            <person name="Niimura Y."/>
            <person name="Fujii Y."/>
            <person name="Habara T."/>
            <person name="Sakai H."/>
            <person name="Sato Y."/>
            <person name="Wilson G."/>
            <person name="Kumar K."/>
            <person name="McCouch S."/>
            <person name="Juretic N."/>
            <person name="Hoen D."/>
            <person name="Wright S."/>
            <person name="Bruskiewich R."/>
            <person name="Bureau T."/>
            <person name="Miyao A."/>
            <person name="Hirochika H."/>
            <person name="Nishikawa T."/>
            <person name="Kadowaki K."/>
            <person name="Sugiura M."/>
            <person name="Burr B."/>
            <person name="Sasaki T."/>
        </authorList>
    </citation>
    <scope>NUCLEOTIDE SEQUENCE [LARGE SCALE GENOMIC DNA]</scope>
    <source>
        <strain evidence="2">cv. Nipponbare</strain>
    </source>
</reference>
<proteinExistence type="predicted"/>
<sequence>SPAKPGDALGWRRRGHPPRLHLAPARAWRRWWRDGAATAQRGGGGRSTGGVALATTAADCGSCRDAGPRHCSGCERRARDAFLHDASDPRVALHLRSASPRPDLDVWRLVALASDGGGWTGVAVAVAVAMAMVADGGGCGSDGGGYRRCYLWRRWLKAIIRLTVRHRRR</sequence>
<gene>
    <name evidence="1" type="ordered locus">Os02g0811902</name>
    <name evidence="1" type="ORF">OSNPB_020811902</name>
</gene>
<feature type="non-terminal residue" evidence="1">
    <location>
        <position position="169"/>
    </location>
</feature>
<dbReference type="PaxDb" id="39947-A0A0P0VR24"/>
<dbReference type="InParanoid" id="A0A0P0VR24"/>
<dbReference type="Gramene" id="Os02t0811902-00">
    <property type="protein sequence ID" value="Os02t0811902-00"/>
    <property type="gene ID" value="Os02g0811902"/>
</dbReference>
<reference evidence="1 2" key="3">
    <citation type="journal article" date="2013" name="Rice">
        <title>Improvement of the Oryza sativa Nipponbare reference genome using next generation sequence and optical map data.</title>
        <authorList>
            <person name="Kawahara Y."/>
            <person name="de la Bastide M."/>
            <person name="Hamilton J.P."/>
            <person name="Kanamori H."/>
            <person name="McCombie W.R."/>
            <person name="Ouyang S."/>
            <person name="Schwartz D.C."/>
            <person name="Tanaka T."/>
            <person name="Wu J."/>
            <person name="Zhou S."/>
            <person name="Childs K.L."/>
            <person name="Davidson R.M."/>
            <person name="Lin H."/>
            <person name="Quesada-Ocampo L."/>
            <person name="Vaillancourt B."/>
            <person name="Sakai H."/>
            <person name="Lee S.S."/>
            <person name="Kim J."/>
            <person name="Numa H."/>
            <person name="Itoh T."/>
            <person name="Buell C.R."/>
            <person name="Matsumoto T."/>
        </authorList>
    </citation>
    <scope>NUCLEOTIDE SEQUENCE [LARGE SCALE GENOMIC DNA]</scope>
    <source>
        <strain evidence="2">cv. Nipponbare</strain>
    </source>
</reference>
<name>A0A0P0VR24_ORYSJ</name>
<dbReference type="Proteomes" id="UP000059680">
    <property type="component" value="Chromosome 2"/>
</dbReference>
<keyword evidence="2" id="KW-1185">Reference proteome</keyword>
<dbReference type="EMBL" id="AP014958">
    <property type="protein sequence ID" value="BAS81526.1"/>
    <property type="molecule type" value="Genomic_DNA"/>
</dbReference>
<accession>A0A0P0VR24</accession>
<reference evidence="1 2" key="2">
    <citation type="journal article" date="2013" name="Plant Cell Physiol.">
        <title>Rice Annotation Project Database (RAP-DB): an integrative and interactive database for rice genomics.</title>
        <authorList>
            <person name="Sakai H."/>
            <person name="Lee S.S."/>
            <person name="Tanaka T."/>
            <person name="Numa H."/>
            <person name="Kim J."/>
            <person name="Kawahara Y."/>
            <person name="Wakimoto H."/>
            <person name="Yang C.C."/>
            <person name="Iwamoto M."/>
            <person name="Abe T."/>
            <person name="Yamada Y."/>
            <person name="Muto A."/>
            <person name="Inokuchi H."/>
            <person name="Ikemura T."/>
            <person name="Matsumoto T."/>
            <person name="Sasaki T."/>
            <person name="Itoh T."/>
        </authorList>
    </citation>
    <scope>NUCLEOTIDE SEQUENCE [LARGE SCALE GENOMIC DNA]</scope>
    <source>
        <strain evidence="2">cv. Nipponbare</strain>
    </source>
</reference>